<sequence length="190" mass="22071">MYNTDPKALEMQRRHQEKGMAKRTEQTKNAKVGTIIVGAVSLATAGLVAWSYTRKKRLVEKAKKMRDSAISVGKNIIQGSKNFVKKQIPLIPKAMNFAKQTINWSYKNVKRVTSYANKVIKQSINTVRSIPQTIRYAYHHPVRATKRIIKRTIVRPVKRTYRAVKRGYHKATNFIKKTANKIKRFFKRRK</sequence>
<keyword evidence="2" id="KW-1133">Transmembrane helix</keyword>
<accession>A0A256VMC0</accession>
<evidence type="ECO:0000256" key="2">
    <source>
        <dbReference type="SAM" id="Phobius"/>
    </source>
</evidence>
<feature type="transmembrane region" description="Helical" evidence="2">
    <location>
        <begin position="32"/>
        <end position="53"/>
    </location>
</feature>
<dbReference type="AlphaFoldDB" id="A0A256VMC0"/>
<reference evidence="4" key="1">
    <citation type="submission" date="2017-05" db="EMBL/GenBank/DDBJ databases">
        <authorList>
            <person name="Lin X.B."/>
            <person name="Stothard P."/>
            <person name="Tasseva G."/>
            <person name="Walter J."/>
        </authorList>
    </citation>
    <scope>NUCLEOTIDE SEQUENCE [LARGE SCALE GENOMIC DNA]</scope>
    <source>
        <strain evidence="4">103v</strain>
    </source>
</reference>
<evidence type="ECO:0000313" key="4">
    <source>
        <dbReference type="Proteomes" id="UP000216122"/>
    </source>
</evidence>
<organism evidence="3 4">
    <name type="scientific">Limosilactobacillus reuteri</name>
    <name type="common">Lactobacillus reuteri</name>
    <dbReference type="NCBI Taxonomy" id="1598"/>
    <lineage>
        <taxon>Bacteria</taxon>
        <taxon>Bacillati</taxon>
        <taxon>Bacillota</taxon>
        <taxon>Bacilli</taxon>
        <taxon>Lactobacillales</taxon>
        <taxon>Lactobacillaceae</taxon>
        <taxon>Limosilactobacillus</taxon>
    </lineage>
</organism>
<proteinExistence type="predicted"/>
<dbReference type="RefSeq" id="WP_094503890.1">
    <property type="nucleotide sequence ID" value="NZ_NGPH01000041.1"/>
</dbReference>
<evidence type="ECO:0000256" key="1">
    <source>
        <dbReference type="SAM" id="MobiDB-lite"/>
    </source>
</evidence>
<dbReference type="EMBL" id="NGQC01000022">
    <property type="protein sequence ID" value="OYT04294.1"/>
    <property type="molecule type" value="Genomic_DNA"/>
</dbReference>
<feature type="region of interest" description="Disordered" evidence="1">
    <location>
        <begin position="1"/>
        <end position="26"/>
    </location>
</feature>
<feature type="compositionally biased region" description="Basic and acidic residues" evidence="1">
    <location>
        <begin position="7"/>
        <end position="26"/>
    </location>
</feature>
<keyword evidence="2" id="KW-0812">Transmembrane</keyword>
<comment type="caution">
    <text evidence="3">The sequence shown here is derived from an EMBL/GenBank/DDBJ whole genome shotgun (WGS) entry which is preliminary data.</text>
</comment>
<protein>
    <submittedName>
        <fullName evidence="3">Uncharacterized protein</fullName>
    </submittedName>
</protein>
<reference evidence="3 4" key="2">
    <citation type="submission" date="2017-09" db="EMBL/GenBank/DDBJ databases">
        <title>Tripartite evolution among Lactobacillus johnsonii, Lactobacillus taiwanensis, Lactobacillus reuteri and their rodent host.</title>
        <authorList>
            <person name="Wang T."/>
            <person name="Knowles S."/>
            <person name="Cheng C."/>
        </authorList>
    </citation>
    <scope>NUCLEOTIDE SEQUENCE [LARGE SCALE GENOMIC DNA]</scope>
    <source>
        <strain evidence="3 4">103v</strain>
    </source>
</reference>
<name>A0A256VMC0_LIMRT</name>
<gene>
    <name evidence="3" type="ORF">CBG21_03305</name>
</gene>
<keyword evidence="2" id="KW-0472">Membrane</keyword>
<evidence type="ECO:0000313" key="3">
    <source>
        <dbReference type="EMBL" id="OYT04294.1"/>
    </source>
</evidence>
<dbReference type="Proteomes" id="UP000216122">
    <property type="component" value="Unassembled WGS sequence"/>
</dbReference>